<evidence type="ECO:0000313" key="4">
    <source>
        <dbReference type="Proteomes" id="UP000012174"/>
    </source>
</evidence>
<evidence type="ECO:0000313" key="3">
    <source>
        <dbReference type="EMBL" id="EMR65413.1"/>
    </source>
</evidence>
<dbReference type="Proteomes" id="UP000012174">
    <property type="component" value="Unassembled WGS sequence"/>
</dbReference>
<keyword evidence="2" id="KW-0472">Membrane</keyword>
<accession>M7SLZ3</accession>
<dbReference type="KEGG" id="ela:UCREL1_7610"/>
<feature type="compositionally biased region" description="Basic and acidic residues" evidence="1">
    <location>
        <begin position="586"/>
        <end position="597"/>
    </location>
</feature>
<dbReference type="STRING" id="1287681.M7SLZ3"/>
<organism evidence="3 4">
    <name type="scientific">Eutypa lata (strain UCR-EL1)</name>
    <name type="common">Grapevine dieback disease fungus</name>
    <name type="synonym">Eutypa armeniacae</name>
    <dbReference type="NCBI Taxonomy" id="1287681"/>
    <lineage>
        <taxon>Eukaryota</taxon>
        <taxon>Fungi</taxon>
        <taxon>Dikarya</taxon>
        <taxon>Ascomycota</taxon>
        <taxon>Pezizomycotina</taxon>
        <taxon>Sordariomycetes</taxon>
        <taxon>Xylariomycetidae</taxon>
        <taxon>Xylariales</taxon>
        <taxon>Diatrypaceae</taxon>
        <taxon>Eutypa</taxon>
    </lineage>
</organism>
<protein>
    <submittedName>
        <fullName evidence="3">Uncharacterized protein</fullName>
    </submittedName>
</protein>
<sequence length="639" mass="71220">MLRQQQPHTTVQRLVVVRRRTPLLLFRSPPATTTPTTTATTNISTTTARSFTRHTNLPSHTRPQLPFLSVPLARNRRQRQQQQQFRYLTTERKRWLAHEFLTAGKYTAYFWALLGFSVVAYWALQQEWLERRYPTPHEWRFLTRMRFRLAKWAPDRADVPHPDWVQVGAYAKNVLERLEDPSVDGAGLQLRRDLSSGGEGEGEGFWKIEEIDEDGTTTTTAEKSHVYDIEAKSEPWRRGYYEALMLCARAAEHLDDQVVDTTRRLVFPADQVLGPSNPNPKPIAAGSPRAPREEDCERAYEPPEVFYRRVLATNGFTPKQKMDAALEHGAWLDFKGKPDEAELAYRLALVLAAAGERAAAAVGPPTYDEKTYVLRDDGVGKRKPSANVFTCLTALAVHKARAGDVAAALPILVSILRARRSLPSSPQQQQQQQQQSISTNDVERRPASEKTSASSPWTTENITALAKRVLFEPPYPPPPDDGSAPPVRDARGLCEEAGLNLYIGEILYAGEGKGKGKGREDGLAWTRDAVDIAEEQIHKLSGVGGGGGGGGGRGKGDIQQAKKTCKECLDAGLENWRMMVEKLAREEREKKKNEETKAAGAGAGKSSWFGLWGETNPPSQDVLKAKRISLDYVPKQIKL</sequence>
<name>M7SLZ3_EUTLA</name>
<feature type="compositionally biased region" description="Polar residues" evidence="1">
    <location>
        <begin position="449"/>
        <end position="459"/>
    </location>
</feature>
<feature type="transmembrane region" description="Helical" evidence="2">
    <location>
        <begin position="106"/>
        <end position="124"/>
    </location>
</feature>
<feature type="region of interest" description="Disordered" evidence="1">
    <location>
        <begin position="423"/>
        <end position="459"/>
    </location>
</feature>
<dbReference type="OMA" id="EWSWKSR"/>
<keyword evidence="4" id="KW-1185">Reference proteome</keyword>
<reference evidence="4" key="1">
    <citation type="journal article" date="2013" name="Genome Announc.">
        <title>Draft genome sequence of the grapevine dieback fungus Eutypa lata UCR-EL1.</title>
        <authorList>
            <person name="Blanco-Ulate B."/>
            <person name="Rolshausen P.E."/>
            <person name="Cantu D."/>
        </authorList>
    </citation>
    <scope>NUCLEOTIDE SEQUENCE [LARGE SCALE GENOMIC DNA]</scope>
    <source>
        <strain evidence="4">UCR-EL1</strain>
    </source>
</reference>
<keyword evidence="2" id="KW-0812">Transmembrane</keyword>
<dbReference type="AlphaFoldDB" id="M7SLZ3"/>
<dbReference type="EMBL" id="KB706870">
    <property type="protein sequence ID" value="EMR65413.1"/>
    <property type="molecule type" value="Genomic_DNA"/>
</dbReference>
<feature type="region of interest" description="Disordered" evidence="1">
    <location>
        <begin position="270"/>
        <end position="294"/>
    </location>
</feature>
<dbReference type="OrthoDB" id="5408102at2759"/>
<evidence type="ECO:0000256" key="1">
    <source>
        <dbReference type="SAM" id="MobiDB-lite"/>
    </source>
</evidence>
<keyword evidence="2" id="KW-1133">Transmembrane helix</keyword>
<evidence type="ECO:0000256" key="2">
    <source>
        <dbReference type="SAM" id="Phobius"/>
    </source>
</evidence>
<proteinExistence type="predicted"/>
<gene>
    <name evidence="3" type="ORF">UCREL1_7610</name>
</gene>
<dbReference type="eggNOG" id="ENOG502RRIM">
    <property type="taxonomic scope" value="Eukaryota"/>
</dbReference>
<dbReference type="HOGENOM" id="CLU_011673_1_0_1"/>
<feature type="region of interest" description="Disordered" evidence="1">
    <location>
        <begin position="586"/>
        <end position="613"/>
    </location>
</feature>